<dbReference type="InterPro" id="IPR036249">
    <property type="entry name" value="Thioredoxin-like_sf"/>
</dbReference>
<comment type="caution">
    <text evidence="1">The sequence shown here is derived from an EMBL/GenBank/DDBJ whole genome shotgun (WGS) entry which is preliminary data.</text>
</comment>
<dbReference type="Gene3D" id="3.40.30.10">
    <property type="entry name" value="Glutaredoxin"/>
    <property type="match status" value="1"/>
</dbReference>
<protein>
    <submittedName>
        <fullName evidence="1">Glutaredoxin-like protein DUF836</fullName>
    </submittedName>
</protein>
<dbReference type="SUPFAM" id="SSF52833">
    <property type="entry name" value="Thioredoxin-like"/>
    <property type="match status" value="1"/>
</dbReference>
<dbReference type="EMBL" id="SLWY01000010">
    <property type="protein sequence ID" value="TCO81004.1"/>
    <property type="molecule type" value="Genomic_DNA"/>
</dbReference>
<name>A0A4R2L3C1_9GAMM</name>
<accession>A0A4R2L3C1</accession>
<dbReference type="InterPro" id="IPR008554">
    <property type="entry name" value="Glutaredoxin-like"/>
</dbReference>
<evidence type="ECO:0000313" key="2">
    <source>
        <dbReference type="Proteomes" id="UP000295765"/>
    </source>
</evidence>
<dbReference type="RefSeq" id="WP_132542153.1">
    <property type="nucleotide sequence ID" value="NZ_SLWY01000010.1"/>
</dbReference>
<organism evidence="1 2">
    <name type="scientific">Plasticicumulans lactativorans</name>
    <dbReference type="NCBI Taxonomy" id="1133106"/>
    <lineage>
        <taxon>Bacteria</taxon>
        <taxon>Pseudomonadati</taxon>
        <taxon>Pseudomonadota</taxon>
        <taxon>Gammaproteobacteria</taxon>
        <taxon>Candidatus Competibacteraceae</taxon>
        <taxon>Plasticicumulans</taxon>
    </lineage>
</organism>
<dbReference type="Pfam" id="PF05768">
    <property type="entry name" value="Glrx-like"/>
    <property type="match status" value="1"/>
</dbReference>
<dbReference type="AlphaFoldDB" id="A0A4R2L3C1"/>
<keyword evidence="2" id="KW-1185">Reference proteome</keyword>
<evidence type="ECO:0000313" key="1">
    <source>
        <dbReference type="EMBL" id="TCO81004.1"/>
    </source>
</evidence>
<gene>
    <name evidence="1" type="ORF">EV699_11029</name>
</gene>
<proteinExistence type="predicted"/>
<sequence>MPERVSGVRLYSTVGCHLCERAQRIVLECLGQPAVEVDIADDEALMARYATRIPVLARLDTRAELAWPFGADDLRAFLGA</sequence>
<reference evidence="1 2" key="1">
    <citation type="submission" date="2019-03" db="EMBL/GenBank/DDBJ databases">
        <title>Genomic Encyclopedia of Type Strains, Phase IV (KMG-IV): sequencing the most valuable type-strain genomes for metagenomic binning, comparative biology and taxonomic classification.</title>
        <authorList>
            <person name="Goeker M."/>
        </authorList>
    </citation>
    <scope>NUCLEOTIDE SEQUENCE [LARGE SCALE GENOMIC DNA]</scope>
    <source>
        <strain evidence="1 2">DSM 25287</strain>
    </source>
</reference>
<dbReference type="Proteomes" id="UP000295765">
    <property type="component" value="Unassembled WGS sequence"/>
</dbReference>
<dbReference type="OrthoDB" id="8537427at2"/>